<feature type="non-terminal residue" evidence="1">
    <location>
        <position position="1"/>
    </location>
</feature>
<reference evidence="1 2" key="1">
    <citation type="submission" date="2021-06" db="EMBL/GenBank/DDBJ databases">
        <authorList>
            <person name="Palmer J.M."/>
        </authorList>
    </citation>
    <scope>NUCLEOTIDE SEQUENCE [LARGE SCALE GENOMIC DNA]</scope>
    <source>
        <strain evidence="1 2">GA_2019</strain>
        <tissue evidence="1">Muscle</tissue>
    </source>
</reference>
<gene>
    <name evidence="1" type="ORF">GOODEAATRI_015337</name>
</gene>
<proteinExistence type="predicted"/>
<dbReference type="EMBL" id="JAHRIO010021122">
    <property type="protein sequence ID" value="MEQ2165289.1"/>
    <property type="molecule type" value="Genomic_DNA"/>
</dbReference>
<evidence type="ECO:0000313" key="1">
    <source>
        <dbReference type="EMBL" id="MEQ2165289.1"/>
    </source>
</evidence>
<protein>
    <submittedName>
        <fullName evidence="1">Uncharacterized protein</fullName>
    </submittedName>
</protein>
<dbReference type="Proteomes" id="UP001476798">
    <property type="component" value="Unassembled WGS sequence"/>
</dbReference>
<evidence type="ECO:0000313" key="2">
    <source>
        <dbReference type="Proteomes" id="UP001476798"/>
    </source>
</evidence>
<comment type="caution">
    <text evidence="1">The sequence shown here is derived from an EMBL/GenBank/DDBJ whole genome shotgun (WGS) entry which is preliminary data.</text>
</comment>
<accession>A0ABV0N1M8</accession>
<sequence>GHPISRHWDATQRNTAQVFQTWTAWPVHLHSFSEGRRSGGVLAFCSDGKNQNQLRVSRVQLSFLHLSRIQQAPHPQKQQLSLQ</sequence>
<name>A0ABV0N1M8_9TELE</name>
<organism evidence="1 2">
    <name type="scientific">Goodea atripinnis</name>
    <dbReference type="NCBI Taxonomy" id="208336"/>
    <lineage>
        <taxon>Eukaryota</taxon>
        <taxon>Metazoa</taxon>
        <taxon>Chordata</taxon>
        <taxon>Craniata</taxon>
        <taxon>Vertebrata</taxon>
        <taxon>Euteleostomi</taxon>
        <taxon>Actinopterygii</taxon>
        <taxon>Neopterygii</taxon>
        <taxon>Teleostei</taxon>
        <taxon>Neoteleostei</taxon>
        <taxon>Acanthomorphata</taxon>
        <taxon>Ovalentaria</taxon>
        <taxon>Atherinomorphae</taxon>
        <taxon>Cyprinodontiformes</taxon>
        <taxon>Goodeidae</taxon>
        <taxon>Goodea</taxon>
    </lineage>
</organism>
<keyword evidence="2" id="KW-1185">Reference proteome</keyword>